<dbReference type="EMBL" id="LNYO01000006">
    <property type="protein sequence ID" value="KTD38614.1"/>
    <property type="molecule type" value="Genomic_DNA"/>
</dbReference>
<keyword evidence="9" id="KW-1185">Reference proteome</keyword>
<evidence type="ECO:0000256" key="1">
    <source>
        <dbReference type="ARBA" id="ARBA00004651"/>
    </source>
</evidence>
<evidence type="ECO:0000256" key="5">
    <source>
        <dbReference type="ARBA" id="ARBA00022989"/>
    </source>
</evidence>
<dbReference type="Pfam" id="PF02534">
    <property type="entry name" value="T4SS-DNA_transf"/>
    <property type="match status" value="1"/>
</dbReference>
<gene>
    <name evidence="8" type="primary">traG_1</name>
    <name evidence="8" type="ORF">Lnau_0529</name>
</gene>
<dbReference type="SUPFAM" id="SSF52540">
    <property type="entry name" value="P-loop containing nucleoside triphosphate hydrolases"/>
    <property type="match status" value="1"/>
</dbReference>
<evidence type="ECO:0000256" key="7">
    <source>
        <dbReference type="SAM" id="Phobius"/>
    </source>
</evidence>
<evidence type="ECO:0000256" key="2">
    <source>
        <dbReference type="ARBA" id="ARBA00008806"/>
    </source>
</evidence>
<dbReference type="RefSeq" id="WP_058503606.1">
    <property type="nucleotide sequence ID" value="NZ_CAAAIF010000024.1"/>
</dbReference>
<evidence type="ECO:0000256" key="4">
    <source>
        <dbReference type="ARBA" id="ARBA00022692"/>
    </source>
</evidence>
<accession>A0A0W0X279</accession>
<dbReference type="InterPro" id="IPR027417">
    <property type="entry name" value="P-loop_NTPase"/>
</dbReference>
<dbReference type="InterPro" id="IPR051539">
    <property type="entry name" value="T4SS-coupling_protein"/>
</dbReference>
<evidence type="ECO:0000313" key="9">
    <source>
        <dbReference type="Proteomes" id="UP000054725"/>
    </source>
</evidence>
<dbReference type="CDD" id="cd01127">
    <property type="entry name" value="TrwB_TraG_TraD_VirD4"/>
    <property type="match status" value="2"/>
</dbReference>
<feature type="transmembrane region" description="Helical" evidence="7">
    <location>
        <begin position="20"/>
        <end position="39"/>
    </location>
</feature>
<dbReference type="PANTHER" id="PTHR37937">
    <property type="entry name" value="CONJUGATIVE TRANSFER: DNA TRANSPORT"/>
    <property type="match status" value="1"/>
</dbReference>
<sequence length="626" mass="70343">MTTPLNHAGPQNKNPKKARHRYILSLVLLSLIAGLQGATQFFAYQFHYQAILGFSFFHLYWPWDIVLWKMKWHSYFPGYFQSAEGVGMMITSLGLIGCALVKQRNNKSNFSEYLHGSARFANEQDMRDAGLLGHDEGVYVGAYEDSKGQLHYLRHNGPEHILTYAPTRSGKGLGLVIPTLLSWKHSALITDLKGELWAITAGWRQKHAKNKVLRFEPASLNGSCAINPLDGIRVGSDNEVGDVQNLATLVVDPDGKGLTTHWQKTSQALLVGLILHCIYKLKAEGLSANLPNIDDMLVNPKVNIAELLVEMTQYPHQDGKPHPVIAAAARDMIDRPEEEAGSVLSTLKSYLSLYRDPVVAKNVSTSDFHIKDLMNHESPVSLYIVTQPNDKDRLQPLVRLILNVIVRLLADKMEFERVKNEKGEITVRPKKTYQHRLLCMIDEFPSLGKLDILQESLAFVAGYGLKFYLICQDINQLKSRERGYGPDETITSNCHIQNAFPPNRLETAEHLSKLTGLTTIVKEQTTISGRRMSLFLNQVSKTTQEVQRPLLTADECLRMPGPKKNAEGFILKAGDMVVYATGFPAIYGKQPLYFQDPVFMARAAVEAPIQSDKLRQQLNEEERIKL</sequence>
<dbReference type="Proteomes" id="UP000054725">
    <property type="component" value="Unassembled WGS sequence"/>
</dbReference>
<evidence type="ECO:0000313" key="8">
    <source>
        <dbReference type="EMBL" id="KTD38614.1"/>
    </source>
</evidence>
<proteinExistence type="inferred from homology"/>
<keyword evidence="4 7" id="KW-0812">Transmembrane</keyword>
<evidence type="ECO:0000256" key="3">
    <source>
        <dbReference type="ARBA" id="ARBA00022475"/>
    </source>
</evidence>
<keyword evidence="5 7" id="KW-1133">Transmembrane helix</keyword>
<protein>
    <submittedName>
        <fullName evidence="8">Conjugal transfer coupling protein TraG</fullName>
    </submittedName>
</protein>
<comment type="similarity">
    <text evidence="2">Belongs to the VirD4/TraG family.</text>
</comment>
<dbReference type="PATRIC" id="fig|45070.6.peg.556"/>
<evidence type="ECO:0000256" key="6">
    <source>
        <dbReference type="ARBA" id="ARBA00023136"/>
    </source>
</evidence>
<keyword evidence="3" id="KW-1003">Cell membrane</keyword>
<comment type="subcellular location">
    <subcellularLocation>
        <location evidence="1">Cell membrane</location>
        <topology evidence="1">Multi-pass membrane protein</topology>
    </subcellularLocation>
</comment>
<dbReference type="GO" id="GO:0005886">
    <property type="term" value="C:plasma membrane"/>
    <property type="evidence" value="ECO:0007669"/>
    <property type="project" value="UniProtKB-SubCell"/>
</dbReference>
<dbReference type="AlphaFoldDB" id="A0A0W0X279"/>
<name>A0A0W0X279_9GAMM</name>
<dbReference type="NCBIfam" id="NF010453">
    <property type="entry name" value="PRK13880.1"/>
    <property type="match status" value="1"/>
</dbReference>
<comment type="caution">
    <text evidence="8">The sequence shown here is derived from an EMBL/GenBank/DDBJ whole genome shotgun (WGS) entry which is preliminary data.</text>
</comment>
<dbReference type="InterPro" id="IPR003688">
    <property type="entry name" value="TraG/VirD4"/>
</dbReference>
<organism evidence="8 9">
    <name type="scientific">Legionella nautarum</name>
    <dbReference type="NCBI Taxonomy" id="45070"/>
    <lineage>
        <taxon>Bacteria</taxon>
        <taxon>Pseudomonadati</taxon>
        <taxon>Pseudomonadota</taxon>
        <taxon>Gammaproteobacteria</taxon>
        <taxon>Legionellales</taxon>
        <taxon>Legionellaceae</taxon>
        <taxon>Legionella</taxon>
    </lineage>
</organism>
<dbReference type="STRING" id="45070.Lnau_0529"/>
<dbReference type="OrthoDB" id="9759295at2"/>
<dbReference type="Gene3D" id="3.40.50.300">
    <property type="entry name" value="P-loop containing nucleotide triphosphate hydrolases"/>
    <property type="match status" value="1"/>
</dbReference>
<keyword evidence="6 7" id="KW-0472">Membrane</keyword>
<reference evidence="8 9" key="1">
    <citation type="submission" date="2015-11" db="EMBL/GenBank/DDBJ databases">
        <title>Genomic analysis of 38 Legionella species identifies large and diverse effector repertoires.</title>
        <authorList>
            <person name="Burstein D."/>
            <person name="Amaro F."/>
            <person name="Zusman T."/>
            <person name="Lifshitz Z."/>
            <person name="Cohen O."/>
            <person name="Gilbert J.A."/>
            <person name="Pupko T."/>
            <person name="Shuman H.A."/>
            <person name="Segal G."/>
        </authorList>
    </citation>
    <scope>NUCLEOTIDE SEQUENCE [LARGE SCALE GENOMIC DNA]</scope>
    <source>
        <strain evidence="8 9">ATCC 49506</strain>
    </source>
</reference>
<dbReference type="PANTHER" id="PTHR37937:SF1">
    <property type="entry name" value="CONJUGATIVE TRANSFER: DNA TRANSPORT"/>
    <property type="match status" value="1"/>
</dbReference>